<dbReference type="InterPro" id="IPR016024">
    <property type="entry name" value="ARM-type_fold"/>
</dbReference>
<dbReference type="InterPro" id="IPR041389">
    <property type="entry name" value="Importin_rep_6"/>
</dbReference>
<keyword evidence="10" id="KW-1185">Reference proteome</keyword>
<evidence type="ECO:0000259" key="8">
    <source>
        <dbReference type="Pfam" id="PF25780"/>
    </source>
</evidence>
<evidence type="ECO:0000256" key="1">
    <source>
        <dbReference type="ARBA" id="ARBA00004123"/>
    </source>
</evidence>
<organism evidence="9 10">
    <name type="scientific">Kockovaella imperatae</name>
    <dbReference type="NCBI Taxonomy" id="4999"/>
    <lineage>
        <taxon>Eukaryota</taxon>
        <taxon>Fungi</taxon>
        <taxon>Dikarya</taxon>
        <taxon>Basidiomycota</taxon>
        <taxon>Agaricomycotina</taxon>
        <taxon>Tremellomycetes</taxon>
        <taxon>Tremellales</taxon>
        <taxon>Cuniculitremaceae</taxon>
        <taxon>Kockovaella</taxon>
    </lineage>
</organism>
<evidence type="ECO:0000256" key="7">
    <source>
        <dbReference type="ARBA" id="ARBA00023242"/>
    </source>
</evidence>
<feature type="domain" description="IPO4/5-like TPR repeats" evidence="8">
    <location>
        <begin position="147"/>
        <end position="274"/>
    </location>
</feature>
<keyword evidence="3" id="KW-0813">Transport</keyword>
<evidence type="ECO:0000256" key="2">
    <source>
        <dbReference type="ARBA" id="ARBA00004496"/>
    </source>
</evidence>
<dbReference type="Proteomes" id="UP000193218">
    <property type="component" value="Unassembled WGS sequence"/>
</dbReference>
<dbReference type="InterPro" id="IPR057672">
    <property type="entry name" value="TPR_IPO4/5"/>
</dbReference>
<dbReference type="RefSeq" id="XP_021872423.1">
    <property type="nucleotide sequence ID" value="XM_022015358.1"/>
</dbReference>
<evidence type="ECO:0000313" key="10">
    <source>
        <dbReference type="Proteomes" id="UP000193218"/>
    </source>
</evidence>
<proteinExistence type="predicted"/>
<dbReference type="SUPFAM" id="SSF48371">
    <property type="entry name" value="ARM repeat"/>
    <property type="match status" value="1"/>
</dbReference>
<dbReference type="OrthoDB" id="543373at2759"/>
<keyword evidence="6" id="KW-0653">Protein transport</keyword>
<name>A0A1Y1UKC7_9TREE</name>
<dbReference type="GO" id="GO:0005737">
    <property type="term" value="C:cytoplasm"/>
    <property type="evidence" value="ECO:0007669"/>
    <property type="project" value="UniProtKB-SubCell"/>
</dbReference>
<gene>
    <name evidence="9" type="ORF">BD324DRAFT_621111</name>
</gene>
<comment type="caution">
    <text evidence="9">The sequence shown here is derived from an EMBL/GenBank/DDBJ whole genome shotgun (WGS) entry which is preliminary data.</text>
</comment>
<accession>A0A1Y1UKC7</accession>
<dbReference type="InterPro" id="IPR040122">
    <property type="entry name" value="Importin_beta"/>
</dbReference>
<dbReference type="FunCoup" id="A0A1Y1UKC7">
    <property type="interactions" value="557"/>
</dbReference>
<evidence type="ECO:0000256" key="4">
    <source>
        <dbReference type="ARBA" id="ARBA00022490"/>
    </source>
</evidence>
<comment type="subcellular location">
    <subcellularLocation>
        <location evidence="2">Cytoplasm</location>
    </subcellularLocation>
    <subcellularLocation>
        <location evidence="1">Nucleus</location>
    </subcellularLocation>
</comment>
<evidence type="ECO:0000256" key="5">
    <source>
        <dbReference type="ARBA" id="ARBA00022737"/>
    </source>
</evidence>
<dbReference type="PANTHER" id="PTHR10527">
    <property type="entry name" value="IMPORTIN BETA"/>
    <property type="match status" value="1"/>
</dbReference>
<keyword evidence="4" id="KW-0963">Cytoplasm</keyword>
<reference evidence="9 10" key="1">
    <citation type="submission" date="2017-03" db="EMBL/GenBank/DDBJ databases">
        <title>Widespread Adenine N6-methylation of Active Genes in Fungi.</title>
        <authorList>
            <consortium name="DOE Joint Genome Institute"/>
            <person name="Mondo S.J."/>
            <person name="Dannebaum R.O."/>
            <person name="Kuo R.C."/>
            <person name="Louie K.B."/>
            <person name="Bewick A.J."/>
            <person name="Labutti K."/>
            <person name="Haridas S."/>
            <person name="Kuo A."/>
            <person name="Salamov A."/>
            <person name="Ahrendt S.R."/>
            <person name="Lau R."/>
            <person name="Bowen B.P."/>
            <person name="Lipzen A."/>
            <person name="Sullivan W."/>
            <person name="Andreopoulos W.B."/>
            <person name="Clum A."/>
            <person name="Lindquist E."/>
            <person name="Daum C."/>
            <person name="Northen T.R."/>
            <person name="Ramamoorthy G."/>
            <person name="Schmitz R.J."/>
            <person name="Gryganskyi A."/>
            <person name="Culley D."/>
            <person name="Magnuson J."/>
            <person name="James T.Y."/>
            <person name="O'Malley M.A."/>
            <person name="Stajich J.E."/>
            <person name="Spatafora J.W."/>
            <person name="Visel A."/>
            <person name="Grigoriev I.V."/>
        </authorList>
    </citation>
    <scope>NUCLEOTIDE SEQUENCE [LARGE SCALE GENOMIC DNA]</scope>
    <source>
        <strain evidence="9 10">NRRL Y-17943</strain>
    </source>
</reference>
<dbReference type="InParanoid" id="A0A1Y1UKC7"/>
<protein>
    <submittedName>
        <fullName evidence="9">Armadillo-type protein</fullName>
    </submittedName>
</protein>
<evidence type="ECO:0000256" key="6">
    <source>
        <dbReference type="ARBA" id="ARBA00022927"/>
    </source>
</evidence>
<dbReference type="Pfam" id="PF25780">
    <property type="entry name" value="TPR_IPO5"/>
    <property type="match status" value="1"/>
</dbReference>
<dbReference type="AlphaFoldDB" id="A0A1Y1UKC7"/>
<evidence type="ECO:0000313" key="9">
    <source>
        <dbReference type="EMBL" id="ORX38501.1"/>
    </source>
</evidence>
<dbReference type="Gene3D" id="1.25.10.10">
    <property type="entry name" value="Leucine-rich Repeat Variant"/>
    <property type="match status" value="1"/>
</dbReference>
<dbReference type="EMBL" id="NBSH01000004">
    <property type="protein sequence ID" value="ORX38501.1"/>
    <property type="molecule type" value="Genomic_DNA"/>
</dbReference>
<keyword evidence="7" id="KW-0539">Nucleus</keyword>
<sequence>MSTEHLLGDIGQVLLALMGVEDQPRQEAETHLRRLTVEGPGDVLLVLAQIGSLGVGGFQLDERLLSCILLCRMAFTNLPGLFLNDHHQNVCSPFDTIAERTKTRIENVLCAGLRDEMNVRMRKGLGNCTGKWAAESSLRQRPCMTIPPVILELTTSPHPFHRFTPFQLLHSTPTLLVDSVSDPLPIEQVGGLLVGGLNDSSVDVRVEALKAMCSLLKEAVTGKEREIIGSTLVGQAFEALPKLPTELLSHALLPLVDLSCHYPNLFIPSFPTILPYLLSLMAPPSSALPNHPFFHCQPAQMSYDQWEEIANPATEILLSLCEFRKAQVLAWENGRAAREMVGLLMARLVVGLSDQGEDCLDWLEETDLDEEDESYPAYPEECLDRLAETIDGTCLLPAVSDQVQPLVRHGDWRCRYTACVTIASVAEGCIEEIRPRLPDVLSLISPLAKDSHPRVRYGFLQCLGQLCSDLEGLVQAAYPKAVLDICLELLKDPMHRVQTHAAACLCNFIDQADLEVFVPHLDRIMGVLLPNLNIGPPYVGEQILKTIAIISSITKEAFANWYRGVMDILLDLLSADLGDNLRKTQAKAVECASSIGLAAGKTVFAADAVRLAEIMISIQNDCKEPDDPRSGYLMEGWANLARALGKDFAPFLPHVIPPLLKAAQYKPVNREQKLSLMSEDDGDDAMLSSTHHSELDEKILAFDNLTVYAHTMRGHFEPWLSSCMATTLEALSFGFSEDVREAAAFLVPALLQVAKDARSWQEQPYHLEHVFKTVINAMSKEVDFGYLALLYKSFTDSLHVIATPLPPTLLNHLLRETSAHLTDLHGRREDRQVLETQMDEGDRELFLEEQVDEDGCLDHMAKCLDMVIQIGGLERGDQHRIGEIMRSCGQVRDEGLKG</sequence>
<evidence type="ECO:0000256" key="3">
    <source>
        <dbReference type="ARBA" id="ARBA00022448"/>
    </source>
</evidence>
<dbReference type="Pfam" id="PF13513">
    <property type="entry name" value="HEAT_EZ"/>
    <property type="match status" value="1"/>
</dbReference>
<dbReference type="Pfam" id="PF18829">
    <property type="entry name" value="Importin_rep_6"/>
    <property type="match status" value="1"/>
</dbReference>
<dbReference type="STRING" id="4999.A0A1Y1UKC7"/>
<dbReference type="InterPro" id="IPR011989">
    <property type="entry name" value="ARM-like"/>
</dbReference>
<keyword evidence="5" id="KW-0677">Repeat</keyword>
<dbReference type="GeneID" id="33557167"/>
<dbReference type="GO" id="GO:0006606">
    <property type="term" value="P:protein import into nucleus"/>
    <property type="evidence" value="ECO:0007669"/>
    <property type="project" value="InterPro"/>
</dbReference>